<reference evidence="2 3" key="1">
    <citation type="journal article" date="2019" name="Int. J. Syst. Evol. Microbiol.">
        <title>The Global Catalogue of Microorganisms (GCM) 10K type strain sequencing project: providing services to taxonomists for standard genome sequencing and annotation.</title>
        <authorList>
            <consortium name="The Broad Institute Genomics Platform"/>
            <consortium name="The Broad Institute Genome Sequencing Center for Infectious Disease"/>
            <person name="Wu L."/>
            <person name="Ma J."/>
        </authorList>
    </citation>
    <scope>NUCLEOTIDE SEQUENCE [LARGE SCALE GENOMIC DNA]</scope>
    <source>
        <strain evidence="2 3">CGMCC 1.12125</strain>
    </source>
</reference>
<dbReference type="Pfam" id="PF18545">
    <property type="entry name" value="HalOD1"/>
    <property type="match status" value="1"/>
</dbReference>
<dbReference type="Proteomes" id="UP001597119">
    <property type="component" value="Unassembled WGS sequence"/>
</dbReference>
<keyword evidence="3" id="KW-1185">Reference proteome</keyword>
<dbReference type="AlphaFoldDB" id="A0ABD6CD26"/>
<sequence>MSEHAENGDIEYDADTGIYRTTYDIEAESLSVRVLEAVAAIRNVDPTDLDPLDEYVDPDALNSIFGPTATKAGTHGSLSFAYEGLLVIIHSDGEVELREEV</sequence>
<gene>
    <name evidence="2" type="ORF">ACFR9U_13940</name>
</gene>
<comment type="caution">
    <text evidence="2">The sequence shown here is derived from an EMBL/GenBank/DDBJ whole genome shotgun (WGS) entry which is preliminary data.</text>
</comment>
<name>A0ABD6CD26_9EURY</name>
<evidence type="ECO:0000313" key="2">
    <source>
        <dbReference type="EMBL" id="MFD1588080.1"/>
    </source>
</evidence>
<proteinExistence type="predicted"/>
<evidence type="ECO:0000259" key="1">
    <source>
        <dbReference type="Pfam" id="PF18545"/>
    </source>
</evidence>
<organism evidence="2 3">
    <name type="scientific">Halorientalis brevis</name>
    <dbReference type="NCBI Taxonomy" id="1126241"/>
    <lineage>
        <taxon>Archaea</taxon>
        <taxon>Methanobacteriati</taxon>
        <taxon>Methanobacteriota</taxon>
        <taxon>Stenosarchaea group</taxon>
        <taxon>Halobacteria</taxon>
        <taxon>Halobacteriales</taxon>
        <taxon>Haloarculaceae</taxon>
        <taxon>Halorientalis</taxon>
    </lineage>
</organism>
<protein>
    <submittedName>
        <fullName evidence="2">HalOD1 output domain-containing protein</fullName>
    </submittedName>
</protein>
<dbReference type="InterPro" id="IPR040624">
    <property type="entry name" value="HalOD1"/>
</dbReference>
<dbReference type="RefSeq" id="WP_247381853.1">
    <property type="nucleotide sequence ID" value="NZ_JALLGV010000012.1"/>
</dbReference>
<accession>A0ABD6CD26</accession>
<feature type="domain" description="Halobacterial output" evidence="1">
    <location>
        <begin position="27"/>
        <end position="98"/>
    </location>
</feature>
<evidence type="ECO:0000313" key="3">
    <source>
        <dbReference type="Proteomes" id="UP001597119"/>
    </source>
</evidence>
<dbReference type="EMBL" id="JBHUDJ010000008">
    <property type="protein sequence ID" value="MFD1588080.1"/>
    <property type="molecule type" value="Genomic_DNA"/>
</dbReference>